<keyword evidence="1" id="KW-0812">Transmembrane</keyword>
<dbReference type="OrthoDB" id="9812349at2"/>
<dbReference type="Proteomes" id="UP000190867">
    <property type="component" value="Unassembled WGS sequence"/>
</dbReference>
<dbReference type="STRING" id="734.B0187_00245"/>
<name>A0A1T0AVU8_9PAST</name>
<accession>A0A1T0AVU8</accession>
<organism evidence="2 3">
    <name type="scientific">Haemophilus paracuniculus</name>
    <dbReference type="NCBI Taxonomy" id="734"/>
    <lineage>
        <taxon>Bacteria</taxon>
        <taxon>Pseudomonadati</taxon>
        <taxon>Pseudomonadota</taxon>
        <taxon>Gammaproteobacteria</taxon>
        <taxon>Pasteurellales</taxon>
        <taxon>Pasteurellaceae</taxon>
        <taxon>Haemophilus</taxon>
    </lineage>
</organism>
<dbReference type="PANTHER" id="PTHR34980">
    <property type="entry name" value="INNER MEMBRANE PROTEIN-RELATED-RELATED"/>
    <property type="match status" value="1"/>
</dbReference>
<reference evidence="2 3" key="1">
    <citation type="submission" date="2017-02" db="EMBL/GenBank/DDBJ databases">
        <title>Draft genome sequence of Haemophilus paracuniculus CCUG 43573 type strain.</title>
        <authorList>
            <person name="Engstrom-Jakobsson H."/>
            <person name="Salva-Serra F."/>
            <person name="Thorell K."/>
            <person name="Gonzales-Siles L."/>
            <person name="Karlsson R."/>
            <person name="Boulund F."/>
            <person name="Engstrand L."/>
            <person name="Kristiansson E."/>
            <person name="Moore E."/>
        </authorList>
    </citation>
    <scope>NUCLEOTIDE SEQUENCE [LARGE SCALE GENOMIC DNA]</scope>
    <source>
        <strain evidence="2 3">CCUG 43573</strain>
    </source>
</reference>
<feature type="transmembrane region" description="Helical" evidence="1">
    <location>
        <begin position="44"/>
        <end position="63"/>
    </location>
</feature>
<protein>
    <recommendedName>
        <fullName evidence="4">DUF805 domain-containing protein</fullName>
    </recommendedName>
</protein>
<keyword evidence="1" id="KW-1133">Transmembrane helix</keyword>
<dbReference type="Pfam" id="PF05656">
    <property type="entry name" value="DUF805"/>
    <property type="match status" value="1"/>
</dbReference>
<gene>
    <name evidence="2" type="ORF">B0187_00245</name>
</gene>
<proteinExistence type="predicted"/>
<dbReference type="RefSeq" id="WP_078235630.1">
    <property type="nucleotide sequence ID" value="NZ_MUYA01000001.1"/>
</dbReference>
<dbReference type="PANTHER" id="PTHR34980:SF1">
    <property type="entry name" value="INNER MEMBRANE PROTEIN"/>
    <property type="match status" value="1"/>
</dbReference>
<dbReference type="InterPro" id="IPR008523">
    <property type="entry name" value="DUF805"/>
</dbReference>
<keyword evidence="3" id="KW-1185">Reference proteome</keyword>
<feature type="transmembrane region" description="Helical" evidence="1">
    <location>
        <begin position="75"/>
        <end position="92"/>
    </location>
</feature>
<dbReference type="AlphaFoldDB" id="A0A1T0AVU8"/>
<sequence>MIWYKALFSFNGRLNRQGFWIGVAINFAFLFIMANFVLDLTAFSWFSLVPLAVSAFSLAAVIVKRLHDRNRSGKAVLMVFVPILCYGASLSAQGTMAWLLGIAMPMFIGTMLLLEWGGFKGMNEPNRFGDQGLSLKLK</sequence>
<evidence type="ECO:0000313" key="3">
    <source>
        <dbReference type="Proteomes" id="UP000190867"/>
    </source>
</evidence>
<dbReference type="EMBL" id="MUYA01000001">
    <property type="protein sequence ID" value="OOS00766.1"/>
    <property type="molecule type" value="Genomic_DNA"/>
</dbReference>
<evidence type="ECO:0008006" key="4">
    <source>
        <dbReference type="Google" id="ProtNLM"/>
    </source>
</evidence>
<evidence type="ECO:0000256" key="1">
    <source>
        <dbReference type="SAM" id="Phobius"/>
    </source>
</evidence>
<evidence type="ECO:0000313" key="2">
    <source>
        <dbReference type="EMBL" id="OOS00766.1"/>
    </source>
</evidence>
<feature type="transmembrane region" description="Helical" evidence="1">
    <location>
        <begin position="20"/>
        <end position="38"/>
    </location>
</feature>
<comment type="caution">
    <text evidence="2">The sequence shown here is derived from an EMBL/GenBank/DDBJ whole genome shotgun (WGS) entry which is preliminary data.</text>
</comment>
<dbReference type="GO" id="GO:0005886">
    <property type="term" value="C:plasma membrane"/>
    <property type="evidence" value="ECO:0007669"/>
    <property type="project" value="TreeGrafter"/>
</dbReference>
<feature type="transmembrane region" description="Helical" evidence="1">
    <location>
        <begin position="98"/>
        <end position="119"/>
    </location>
</feature>
<keyword evidence="1" id="KW-0472">Membrane</keyword>